<accession>A0A6J7ESM1</accession>
<dbReference type="EMBL" id="CAFBLS010000319">
    <property type="protein sequence ID" value="CAB4886602.1"/>
    <property type="molecule type" value="Genomic_DNA"/>
</dbReference>
<sequence>MATGSERSAYTPEVSRLRTTLTVLGLATASMFLGACSSPQEAALPSPARQAAPQACPDLGGPIDMPSYFDFNTKFGINVTIENGTSRGWRVEVPPVDCFDFSGVNNPTRYNGAVVPAQSSSGPHQVVARRVCSWVSGGTIGYFQTREAKWTTTFVDDSSGTRFSVPSIIACNTFDKSSQTMCLSGVRQDSDVRIFDMTDGGAMRVVTTCSESKTSIRLEQLY</sequence>
<proteinExistence type="predicted"/>
<protein>
    <submittedName>
        <fullName evidence="1">Unannotated protein</fullName>
    </submittedName>
</protein>
<gene>
    <name evidence="1" type="ORF">UFOPK3402_01935</name>
</gene>
<organism evidence="1">
    <name type="scientific">freshwater metagenome</name>
    <dbReference type="NCBI Taxonomy" id="449393"/>
    <lineage>
        <taxon>unclassified sequences</taxon>
        <taxon>metagenomes</taxon>
        <taxon>ecological metagenomes</taxon>
    </lineage>
</organism>
<evidence type="ECO:0000313" key="1">
    <source>
        <dbReference type="EMBL" id="CAB4886602.1"/>
    </source>
</evidence>
<name>A0A6J7ESM1_9ZZZZ</name>
<dbReference type="AlphaFoldDB" id="A0A6J7ESM1"/>
<reference evidence="1" key="1">
    <citation type="submission" date="2020-05" db="EMBL/GenBank/DDBJ databases">
        <authorList>
            <person name="Chiriac C."/>
            <person name="Salcher M."/>
            <person name="Ghai R."/>
            <person name="Kavagutti S V."/>
        </authorList>
    </citation>
    <scope>NUCLEOTIDE SEQUENCE</scope>
</reference>